<sequence length="82" mass="9708">MCFFIRTPCDDLKSERIIFLKSKRIETNQIFDWFGGFATLKKLQYKKLDKLSLVLESLTKIKIAVILKKQYEIKEFVCNSVI</sequence>
<organism evidence="1 2">
    <name type="scientific">Helicobacter pylori</name>
    <name type="common">Campylobacter pylori</name>
    <dbReference type="NCBI Taxonomy" id="210"/>
    <lineage>
        <taxon>Bacteria</taxon>
        <taxon>Pseudomonadati</taxon>
        <taxon>Campylobacterota</taxon>
        <taxon>Epsilonproteobacteria</taxon>
        <taxon>Campylobacterales</taxon>
        <taxon>Helicobacteraceae</taxon>
        <taxon>Helicobacter</taxon>
    </lineage>
</organism>
<dbReference type="Proteomes" id="UP000318399">
    <property type="component" value="Unassembled WGS sequence"/>
</dbReference>
<proteinExistence type="predicted"/>
<dbReference type="AlphaFoldDB" id="A0AB36KEA2"/>
<comment type="caution">
    <text evidence="1">The sequence shown here is derived from an EMBL/GenBank/DDBJ whole genome shotgun (WGS) entry which is preliminary data.</text>
</comment>
<evidence type="ECO:0000313" key="2">
    <source>
        <dbReference type="Proteomes" id="UP000318399"/>
    </source>
</evidence>
<dbReference type="EMBL" id="MUOR01000064">
    <property type="protein sequence ID" value="OOP94433.1"/>
    <property type="molecule type" value="Genomic_DNA"/>
</dbReference>
<accession>A0AB36KEA2</accession>
<evidence type="ECO:0000313" key="1">
    <source>
        <dbReference type="EMBL" id="OOP94433.1"/>
    </source>
</evidence>
<gene>
    <name evidence="1" type="ORF">B0X41_07980</name>
</gene>
<protein>
    <submittedName>
        <fullName evidence="1">Uncharacterized protein</fullName>
    </submittedName>
</protein>
<reference evidence="1 2" key="1">
    <citation type="journal article" date="2017" name="Front. Cell. Infect. Microbiol.">
        <title>Whole Genome Sequence and Phylogenetic Analysis Show Helicobacter pylori Strains from Latin America Have Followed a Unique Evolution Pathway.</title>
        <authorList>
            <person name="Munoz-Ramirez Z.Y."/>
            <person name="Mendez-Tenorio A."/>
            <person name="Kato I."/>
            <person name="Bravo M.M."/>
            <person name="Rizzato C."/>
            <person name="Thorell K."/>
            <person name="Torres R.C."/>
            <person name="Aviles-Jimenez F."/>
            <person name="Camorlinga M."/>
            <person name="Canzian F."/>
            <person name="Torres J."/>
        </authorList>
    </citation>
    <scope>NUCLEOTIDE SEQUENCE [LARGE SCALE GENOMIC DNA]</scope>
    <source>
        <strain evidence="1 2">CC26084</strain>
    </source>
</reference>
<name>A0AB36KEA2_HELPX</name>